<evidence type="ECO:0000256" key="2">
    <source>
        <dbReference type="ARBA" id="ARBA00022448"/>
    </source>
</evidence>
<feature type="transmembrane region" description="Helical" evidence="7">
    <location>
        <begin position="151"/>
        <end position="173"/>
    </location>
</feature>
<dbReference type="Proteomes" id="UP000292445">
    <property type="component" value="Unassembled WGS sequence"/>
</dbReference>
<evidence type="ECO:0000313" key="10">
    <source>
        <dbReference type="Proteomes" id="UP000292445"/>
    </source>
</evidence>
<dbReference type="InterPro" id="IPR035906">
    <property type="entry name" value="MetI-like_sf"/>
</dbReference>
<dbReference type="EMBL" id="SGXC01000001">
    <property type="protein sequence ID" value="RZS84696.1"/>
    <property type="molecule type" value="Genomic_DNA"/>
</dbReference>
<dbReference type="CDD" id="cd06261">
    <property type="entry name" value="TM_PBP2"/>
    <property type="match status" value="1"/>
</dbReference>
<gene>
    <name evidence="9" type="ORF">EV675_0715</name>
</gene>
<dbReference type="GO" id="GO:0005886">
    <property type="term" value="C:plasma membrane"/>
    <property type="evidence" value="ECO:0007669"/>
    <property type="project" value="UniProtKB-SubCell"/>
</dbReference>
<comment type="similarity">
    <text evidence="7">Belongs to the binding-protein-dependent transport system permease family.</text>
</comment>
<dbReference type="PROSITE" id="PS50928">
    <property type="entry name" value="ABC_TM1"/>
    <property type="match status" value="1"/>
</dbReference>
<keyword evidence="3" id="KW-1003">Cell membrane</keyword>
<evidence type="ECO:0000259" key="8">
    <source>
        <dbReference type="PROSITE" id="PS50928"/>
    </source>
</evidence>
<feature type="transmembrane region" description="Helical" evidence="7">
    <location>
        <begin position="94"/>
        <end position="116"/>
    </location>
</feature>
<protein>
    <submittedName>
        <fullName evidence="9">NitT/TauT family transport system permease protein</fullName>
    </submittedName>
</protein>
<dbReference type="Pfam" id="PF00528">
    <property type="entry name" value="BPD_transp_1"/>
    <property type="match status" value="1"/>
</dbReference>
<sequence length="288" mass="30966">MQRENALPVNEVRRAARSSRAAARTAALKRRRRLERVLPWLVILGFFLVWEAAVRALGVADFVLPPPSAIVQGMIKWWEPLLIDAAHTLLSTTIGFAFAVVLGIVTGVAIGASTLVYRGLYPLLVAFNSIPKVALVPVLVLWFGVNTVPAIITAFAISFFPIVVNVATGIATIEPEQRDVLRALGARPLDIVRKVGLPRAMPYFFASLKIAITVAFVGSITAETVSSEHGIGHLMMAASASFDVPLVFAGLIVTSVMGIAMYTIAAAIEKRTTTWATRGQNDLENGGH</sequence>
<dbReference type="PANTHER" id="PTHR30151">
    <property type="entry name" value="ALKANE SULFONATE ABC TRANSPORTER-RELATED, MEMBRANE SUBUNIT"/>
    <property type="match status" value="1"/>
</dbReference>
<accession>A0A4Q7NII3</accession>
<evidence type="ECO:0000256" key="4">
    <source>
        <dbReference type="ARBA" id="ARBA00022692"/>
    </source>
</evidence>
<dbReference type="Gene3D" id="1.10.3720.10">
    <property type="entry name" value="MetI-like"/>
    <property type="match status" value="1"/>
</dbReference>
<keyword evidence="5 7" id="KW-1133">Transmembrane helix</keyword>
<dbReference type="AlphaFoldDB" id="A0A4Q7NII3"/>
<keyword evidence="10" id="KW-1185">Reference proteome</keyword>
<dbReference type="OrthoDB" id="8138334at2"/>
<comment type="caution">
    <text evidence="9">The sequence shown here is derived from an EMBL/GenBank/DDBJ whole genome shotgun (WGS) entry which is preliminary data.</text>
</comment>
<evidence type="ECO:0000256" key="1">
    <source>
        <dbReference type="ARBA" id="ARBA00004651"/>
    </source>
</evidence>
<comment type="subcellular location">
    <subcellularLocation>
        <location evidence="1 7">Cell membrane</location>
        <topology evidence="1 7">Multi-pass membrane protein</topology>
    </subcellularLocation>
</comment>
<dbReference type="RefSeq" id="WP_130356034.1">
    <property type="nucleotide sequence ID" value="NZ_SGXC01000001.1"/>
</dbReference>
<keyword evidence="2 7" id="KW-0813">Transport</keyword>
<dbReference type="PANTHER" id="PTHR30151:SF20">
    <property type="entry name" value="ABC TRANSPORTER PERMEASE PROTEIN HI_0355-RELATED"/>
    <property type="match status" value="1"/>
</dbReference>
<dbReference type="InterPro" id="IPR000515">
    <property type="entry name" value="MetI-like"/>
</dbReference>
<dbReference type="GO" id="GO:0055085">
    <property type="term" value="P:transmembrane transport"/>
    <property type="evidence" value="ECO:0007669"/>
    <property type="project" value="InterPro"/>
</dbReference>
<evidence type="ECO:0000256" key="6">
    <source>
        <dbReference type="ARBA" id="ARBA00023136"/>
    </source>
</evidence>
<keyword evidence="6 7" id="KW-0472">Membrane</keyword>
<proteinExistence type="inferred from homology"/>
<evidence type="ECO:0000313" key="9">
    <source>
        <dbReference type="EMBL" id="RZS84696.1"/>
    </source>
</evidence>
<feature type="domain" description="ABC transmembrane type-1" evidence="8">
    <location>
        <begin position="85"/>
        <end position="265"/>
    </location>
</feature>
<feature type="transmembrane region" description="Helical" evidence="7">
    <location>
        <begin position="37"/>
        <end position="58"/>
    </location>
</feature>
<dbReference type="SUPFAM" id="SSF161098">
    <property type="entry name" value="MetI-like"/>
    <property type="match status" value="1"/>
</dbReference>
<feature type="transmembrane region" description="Helical" evidence="7">
    <location>
        <begin position="203"/>
        <end position="222"/>
    </location>
</feature>
<reference evidence="9 10" key="1">
    <citation type="submission" date="2019-02" db="EMBL/GenBank/DDBJ databases">
        <title>Genomic Encyclopedia of Type Strains, Phase IV (KMG-IV): sequencing the most valuable type-strain genomes for metagenomic binning, comparative biology and taxonomic classification.</title>
        <authorList>
            <person name="Goeker M."/>
        </authorList>
    </citation>
    <scope>NUCLEOTIDE SEQUENCE [LARGE SCALE GENOMIC DNA]</scope>
    <source>
        <strain evidence="9 10">K24</strain>
    </source>
</reference>
<evidence type="ECO:0000256" key="3">
    <source>
        <dbReference type="ARBA" id="ARBA00022475"/>
    </source>
</evidence>
<keyword evidence="4 7" id="KW-0812">Transmembrane</keyword>
<feature type="transmembrane region" description="Helical" evidence="7">
    <location>
        <begin position="123"/>
        <end position="145"/>
    </location>
</feature>
<feature type="transmembrane region" description="Helical" evidence="7">
    <location>
        <begin position="242"/>
        <end position="268"/>
    </location>
</feature>
<evidence type="ECO:0000256" key="7">
    <source>
        <dbReference type="RuleBase" id="RU363032"/>
    </source>
</evidence>
<organism evidence="9 10">
    <name type="scientific">Pigmentiphaga kullae</name>
    <dbReference type="NCBI Taxonomy" id="151784"/>
    <lineage>
        <taxon>Bacteria</taxon>
        <taxon>Pseudomonadati</taxon>
        <taxon>Pseudomonadota</taxon>
        <taxon>Betaproteobacteria</taxon>
        <taxon>Burkholderiales</taxon>
        <taxon>Alcaligenaceae</taxon>
        <taxon>Pigmentiphaga</taxon>
    </lineage>
</organism>
<name>A0A4Q7NII3_9BURK</name>
<evidence type="ECO:0000256" key="5">
    <source>
        <dbReference type="ARBA" id="ARBA00022989"/>
    </source>
</evidence>